<sequence length="434" mass="47218">MSDINQAGRPPAMKPFSYTSHTAQGQRPRRRTGSNSSASSAASAASAKSHEQFVFSPHQTPASEKEPFFSHQEYSGSQYPQTHNISSRPSHNTSTSYFSESTNSSTPQSRPIVIELPSSVSKRTKTSSTYTPIPPLSARGDISGGYFPFHEDPEERIHRPHPFHTAEKEARRDCDVESLARSFQGTKIDPPLPVPDRRASIASAPFSAPPGEYPMLHAVEMPSSRSHTPVTSYVPSGLHEAPMPVGKYYPSNYEQRQKKSHHTSRSDMRPISAGGPSSVKSDTVVPQINRTDARGRPDSEAKTRLLQYQRDMITQAQLAKQRLEDGGSSTNLAAAGLHGASLHKLQKINSRGPRSPRLQPLGSPGPVTPLALEGADGYLSARSRASPRDRPRPVLSPDAGRESHAIAKAMKAHDEQRRREGRGSPAVEAGGFGF</sequence>
<feature type="compositionally biased region" description="Low complexity" evidence="1">
    <location>
        <begin position="118"/>
        <end position="131"/>
    </location>
</feature>
<name>A0AAD9S7N0_PHOAM</name>
<feature type="region of interest" description="Disordered" evidence="1">
    <location>
        <begin position="350"/>
        <end position="434"/>
    </location>
</feature>
<organism evidence="2 3">
    <name type="scientific">Phomopsis amygdali</name>
    <name type="common">Fusicoccum amygdali</name>
    <dbReference type="NCBI Taxonomy" id="1214568"/>
    <lineage>
        <taxon>Eukaryota</taxon>
        <taxon>Fungi</taxon>
        <taxon>Dikarya</taxon>
        <taxon>Ascomycota</taxon>
        <taxon>Pezizomycotina</taxon>
        <taxon>Sordariomycetes</taxon>
        <taxon>Sordariomycetidae</taxon>
        <taxon>Diaporthales</taxon>
        <taxon>Diaporthaceae</taxon>
        <taxon>Diaporthe</taxon>
    </lineage>
</organism>
<feature type="compositionally biased region" description="Low complexity" evidence="1">
    <location>
        <begin position="36"/>
        <end position="47"/>
    </location>
</feature>
<evidence type="ECO:0000256" key="1">
    <source>
        <dbReference type="SAM" id="MobiDB-lite"/>
    </source>
</evidence>
<evidence type="ECO:0000313" key="2">
    <source>
        <dbReference type="EMBL" id="KAK2601118.1"/>
    </source>
</evidence>
<feature type="compositionally biased region" description="Basic and acidic residues" evidence="1">
    <location>
        <begin position="399"/>
        <end position="422"/>
    </location>
</feature>
<evidence type="ECO:0000313" key="3">
    <source>
        <dbReference type="Proteomes" id="UP001265746"/>
    </source>
</evidence>
<feature type="compositionally biased region" description="Low complexity" evidence="1">
    <location>
        <begin position="93"/>
        <end position="106"/>
    </location>
</feature>
<feature type="compositionally biased region" description="Basic and acidic residues" evidence="1">
    <location>
        <begin position="291"/>
        <end position="301"/>
    </location>
</feature>
<feature type="compositionally biased region" description="Polar residues" evidence="1">
    <location>
        <begin position="278"/>
        <end position="290"/>
    </location>
</feature>
<dbReference type="EMBL" id="JAUJFL010000006">
    <property type="protein sequence ID" value="KAK2601116.1"/>
    <property type="molecule type" value="Genomic_DNA"/>
</dbReference>
<protein>
    <submittedName>
        <fullName evidence="2">Uncharacterized protein</fullName>
    </submittedName>
</protein>
<gene>
    <name evidence="2" type="ORF">N8I77_010588</name>
</gene>
<feature type="compositionally biased region" description="Polar residues" evidence="1">
    <location>
        <begin position="72"/>
        <end position="92"/>
    </location>
</feature>
<dbReference type="Proteomes" id="UP001265746">
    <property type="component" value="Unassembled WGS sequence"/>
</dbReference>
<reference evidence="2" key="1">
    <citation type="submission" date="2023-06" db="EMBL/GenBank/DDBJ databases">
        <authorList>
            <person name="Noh H."/>
        </authorList>
    </citation>
    <scope>NUCLEOTIDE SEQUENCE</scope>
    <source>
        <strain evidence="2">DUCC20226</strain>
    </source>
</reference>
<comment type="caution">
    <text evidence="2">The sequence shown here is derived from an EMBL/GenBank/DDBJ whole genome shotgun (WGS) entry which is preliminary data.</text>
</comment>
<dbReference type="EMBL" id="JAUJFL010000006">
    <property type="protein sequence ID" value="KAK2601118.1"/>
    <property type="molecule type" value="Genomic_DNA"/>
</dbReference>
<feature type="region of interest" description="Disordered" evidence="1">
    <location>
        <begin position="1"/>
        <end position="137"/>
    </location>
</feature>
<keyword evidence="3" id="KW-1185">Reference proteome</keyword>
<proteinExistence type="predicted"/>
<accession>A0AAD9S7N0</accession>
<dbReference type="AlphaFoldDB" id="A0AAD9S7N0"/>
<feature type="region of interest" description="Disordered" evidence="1">
    <location>
        <begin position="227"/>
        <end position="301"/>
    </location>
</feature>